<proteinExistence type="predicted"/>
<reference evidence="2 3" key="1">
    <citation type="submission" date="2023-02" db="EMBL/GenBank/DDBJ databases">
        <title>LHISI_Scaffold_Assembly.</title>
        <authorList>
            <person name="Stuart O.P."/>
            <person name="Cleave R."/>
            <person name="Magrath M.J.L."/>
            <person name="Mikheyev A.S."/>
        </authorList>
    </citation>
    <scope>NUCLEOTIDE SEQUENCE [LARGE SCALE GENOMIC DNA]</scope>
    <source>
        <strain evidence="2">Daus_M_001</strain>
        <tissue evidence="2">Leg muscle</tissue>
    </source>
</reference>
<gene>
    <name evidence="2" type="ORF">PR048_017847</name>
</gene>
<name>A0ABQ9HAS7_9NEOP</name>
<feature type="region of interest" description="Disordered" evidence="1">
    <location>
        <begin position="31"/>
        <end position="67"/>
    </location>
</feature>
<evidence type="ECO:0000313" key="3">
    <source>
        <dbReference type="Proteomes" id="UP001159363"/>
    </source>
</evidence>
<sequence>MEANAAVGGMVAFEARSSGFEFLLRHGAGIKTTGKTRDPQEDPPTSGIARHDSHMRKSRSGPVGNRTRTRLSLHTTLFYPLVPHTHHCRSSMPCTSGNVTVRQSRFPETDHSAPFELTHTLIWSPDVEEAYWHLLSLRLMALHWRSLATRTFPVTRQMALLGLSLRHFSAGALFHTSSERTGFDFRRGRSRIFAAPLVGGFSRDLPFPPLFHSGVAPYSPSFSLIDSEVSLDQRMSKVMRLMAMFILHKAEGHTTCKQVPDLKHGFQKCSVYREQPIAERANWIVTAWRLAASMMCSSRLDRDWRRTENVQHRASTRTPAATGCCRSILPSSQRVVCERDMYNACGSRHSRRPPVDLVVFCASEAERRSSEKGDKARRVKCAIASKCKSVNWRVVFSPPTVHLRDFKPRPYVFVGWKSEAGLSAGPYNRFASFRPVYNEIQQCARAIFINVGGLRNSIPNDVNKDDMPWTVKIVDIEESYILLSFLYRFGLQGITAKAGSGLLEMCFFRKSHTQKDRAPKEMSDIDPHDIICWKTFPLHKGKADNTAVISVFGNASMFLRKKIKFELGDQIWLYRKLVGTTGDMHIRGHAEFAVSFLDRLSIKTLQSPLKIPRKQNTRGACLCYFPSQLQCLLVAGCDLEALDIFCCGGLESFLSVDKAGKEAHEVPGIWYVESWGGSAVGYIGRYMSALEAPHQSDV</sequence>
<evidence type="ECO:0000256" key="1">
    <source>
        <dbReference type="SAM" id="MobiDB-lite"/>
    </source>
</evidence>
<protein>
    <submittedName>
        <fullName evidence="2">Uncharacterized protein</fullName>
    </submittedName>
</protein>
<comment type="caution">
    <text evidence="2">The sequence shown here is derived from an EMBL/GenBank/DDBJ whole genome shotgun (WGS) entry which is preliminary data.</text>
</comment>
<accession>A0ABQ9HAS7</accession>
<evidence type="ECO:0000313" key="2">
    <source>
        <dbReference type="EMBL" id="KAJ8881366.1"/>
    </source>
</evidence>
<dbReference type="EMBL" id="JARBHB010000006">
    <property type="protein sequence ID" value="KAJ8881366.1"/>
    <property type="molecule type" value="Genomic_DNA"/>
</dbReference>
<dbReference type="Proteomes" id="UP001159363">
    <property type="component" value="Chromosome 5"/>
</dbReference>
<keyword evidence="3" id="KW-1185">Reference proteome</keyword>
<organism evidence="2 3">
    <name type="scientific">Dryococelus australis</name>
    <dbReference type="NCBI Taxonomy" id="614101"/>
    <lineage>
        <taxon>Eukaryota</taxon>
        <taxon>Metazoa</taxon>
        <taxon>Ecdysozoa</taxon>
        <taxon>Arthropoda</taxon>
        <taxon>Hexapoda</taxon>
        <taxon>Insecta</taxon>
        <taxon>Pterygota</taxon>
        <taxon>Neoptera</taxon>
        <taxon>Polyneoptera</taxon>
        <taxon>Phasmatodea</taxon>
        <taxon>Verophasmatodea</taxon>
        <taxon>Anareolatae</taxon>
        <taxon>Phasmatidae</taxon>
        <taxon>Eurycanthinae</taxon>
        <taxon>Dryococelus</taxon>
    </lineage>
</organism>